<dbReference type="SUPFAM" id="SSF49313">
    <property type="entry name" value="Cadherin-like"/>
    <property type="match status" value="1"/>
</dbReference>
<comment type="caution">
    <text evidence="2">The sequence shown here is derived from an EMBL/GenBank/DDBJ whole genome shotgun (WGS) entry which is preliminary data.</text>
</comment>
<name>A0ABV8AKS2_9FLAO</name>
<dbReference type="InterPro" id="IPR013320">
    <property type="entry name" value="ConA-like_dom_sf"/>
</dbReference>
<evidence type="ECO:0000313" key="2">
    <source>
        <dbReference type="EMBL" id="MFC3877386.1"/>
    </source>
</evidence>
<keyword evidence="3" id="KW-1185">Reference proteome</keyword>
<dbReference type="InterPro" id="IPR002126">
    <property type="entry name" value="Cadherin-like_dom"/>
</dbReference>
<dbReference type="Gene3D" id="2.60.40.60">
    <property type="entry name" value="Cadherins"/>
    <property type="match status" value="1"/>
</dbReference>
<gene>
    <name evidence="2" type="ORF">ACFOSX_09100</name>
</gene>
<evidence type="ECO:0000313" key="3">
    <source>
        <dbReference type="Proteomes" id="UP001595812"/>
    </source>
</evidence>
<dbReference type="Pfam" id="PF13385">
    <property type="entry name" value="Laminin_G_3"/>
    <property type="match status" value="1"/>
</dbReference>
<dbReference type="EMBL" id="JBHSAT010000004">
    <property type="protein sequence ID" value="MFC3877386.1"/>
    <property type="molecule type" value="Genomic_DNA"/>
</dbReference>
<dbReference type="Gene3D" id="2.60.120.200">
    <property type="match status" value="1"/>
</dbReference>
<dbReference type="CDD" id="cd11304">
    <property type="entry name" value="Cadherin_repeat"/>
    <property type="match status" value="1"/>
</dbReference>
<dbReference type="PROSITE" id="PS51257">
    <property type="entry name" value="PROKAR_LIPOPROTEIN"/>
    <property type="match status" value="1"/>
</dbReference>
<sequence length="335" mass="37290">MKKHVFIWSALIIMSCSSDDTPTQTEPENTAPIAEDVTFSIDEYLTSELLATVEAYDTDGDDLTFAITSQTPENSMTINASNGQLMVQTPEAFDFEQRDEVVATVEISDGSLTTTIQVTMDIIDVPGPEGNLLAYYPFNNDLDDYSGNANNASSTSATGISSTLNRFGKADSAMEFNAGYMSIPSFGENANDFSISLWVYKDSNLNQGFHSVFMSKVGTGRDYVLKFEGDEINAHYYSNSMFFHHSTMTLDLPNDTWINVILTVENGNIWSIYIDGNLAVTHTNTDLITWSNNPVMIGAYDEFEDDYFKGKIDDILVYGKTLNSAEIYEISRNRY</sequence>
<evidence type="ECO:0000259" key="1">
    <source>
        <dbReference type="PROSITE" id="PS50268"/>
    </source>
</evidence>
<dbReference type="PROSITE" id="PS50268">
    <property type="entry name" value="CADHERIN_2"/>
    <property type="match status" value="1"/>
</dbReference>
<dbReference type="RefSeq" id="WP_386099571.1">
    <property type="nucleotide sequence ID" value="NZ_JBHSAT010000004.1"/>
</dbReference>
<protein>
    <submittedName>
        <fullName evidence="2">LamG-like jellyroll fold domain-containing protein</fullName>
    </submittedName>
</protein>
<reference evidence="3" key="1">
    <citation type="journal article" date="2019" name="Int. J. Syst. Evol. Microbiol.">
        <title>The Global Catalogue of Microorganisms (GCM) 10K type strain sequencing project: providing services to taxonomists for standard genome sequencing and annotation.</title>
        <authorList>
            <consortium name="The Broad Institute Genomics Platform"/>
            <consortium name="The Broad Institute Genome Sequencing Center for Infectious Disease"/>
            <person name="Wu L."/>
            <person name="Ma J."/>
        </authorList>
    </citation>
    <scope>NUCLEOTIDE SEQUENCE [LARGE SCALE GENOMIC DNA]</scope>
    <source>
        <strain evidence="3">CECT 8979</strain>
    </source>
</reference>
<dbReference type="InterPro" id="IPR015919">
    <property type="entry name" value="Cadherin-like_sf"/>
</dbReference>
<accession>A0ABV8AKS2</accession>
<feature type="domain" description="Cadherin" evidence="1">
    <location>
        <begin position="25"/>
        <end position="130"/>
    </location>
</feature>
<dbReference type="Proteomes" id="UP001595812">
    <property type="component" value="Unassembled WGS sequence"/>
</dbReference>
<organism evidence="2 3">
    <name type="scientific">Winogradskyella maritima</name>
    <dbReference type="NCBI Taxonomy" id="1517766"/>
    <lineage>
        <taxon>Bacteria</taxon>
        <taxon>Pseudomonadati</taxon>
        <taxon>Bacteroidota</taxon>
        <taxon>Flavobacteriia</taxon>
        <taxon>Flavobacteriales</taxon>
        <taxon>Flavobacteriaceae</taxon>
        <taxon>Winogradskyella</taxon>
    </lineage>
</organism>
<dbReference type="SMART" id="SM00112">
    <property type="entry name" value="CA"/>
    <property type="match status" value="1"/>
</dbReference>
<dbReference type="SUPFAM" id="SSF49899">
    <property type="entry name" value="Concanavalin A-like lectins/glucanases"/>
    <property type="match status" value="1"/>
</dbReference>
<proteinExistence type="predicted"/>
<dbReference type="Pfam" id="PF17963">
    <property type="entry name" value="Big_9"/>
    <property type="match status" value="1"/>
</dbReference>